<evidence type="ECO:0000313" key="3">
    <source>
        <dbReference type="EMBL" id="WEK37291.1"/>
    </source>
</evidence>
<reference evidence="3" key="1">
    <citation type="submission" date="2023-03" db="EMBL/GenBank/DDBJ databases">
        <title>Andean soil-derived lignocellulolytic bacterial consortium as a source of novel taxa and putative plastic-active enzymes.</title>
        <authorList>
            <person name="Diaz-Garcia L."/>
            <person name="Chuvochina M."/>
            <person name="Feuerriegel G."/>
            <person name="Bunk B."/>
            <person name="Sproer C."/>
            <person name="Streit W.R."/>
            <person name="Rodriguez L.M."/>
            <person name="Overmann J."/>
            <person name="Jimenez D.J."/>
        </authorList>
    </citation>
    <scope>NUCLEOTIDE SEQUENCE</scope>
    <source>
        <strain evidence="3">MAG 7</strain>
    </source>
</reference>
<evidence type="ECO:0000313" key="4">
    <source>
        <dbReference type="Proteomes" id="UP001220610"/>
    </source>
</evidence>
<dbReference type="Pfam" id="PF00085">
    <property type="entry name" value="Thioredoxin"/>
    <property type="match status" value="1"/>
</dbReference>
<dbReference type="SUPFAM" id="SSF52833">
    <property type="entry name" value="Thioredoxin-like"/>
    <property type="match status" value="1"/>
</dbReference>
<dbReference type="InterPro" id="IPR036249">
    <property type="entry name" value="Thioredoxin-like_sf"/>
</dbReference>
<gene>
    <name evidence="3" type="ORF">P0Y53_07240</name>
</gene>
<protein>
    <submittedName>
        <fullName evidence="3">Thioredoxin family protein</fullName>
    </submittedName>
</protein>
<dbReference type="EMBL" id="CP119311">
    <property type="protein sequence ID" value="WEK37291.1"/>
    <property type="molecule type" value="Genomic_DNA"/>
</dbReference>
<feature type="chain" id="PRO_5042562812" evidence="1">
    <location>
        <begin position="20"/>
        <end position="170"/>
    </location>
</feature>
<organism evidence="3 4">
    <name type="scientific">Candidatus Pseudobacter hemicellulosilyticus</name>
    <dbReference type="NCBI Taxonomy" id="3121375"/>
    <lineage>
        <taxon>Bacteria</taxon>
        <taxon>Pseudomonadati</taxon>
        <taxon>Bacteroidota</taxon>
        <taxon>Chitinophagia</taxon>
        <taxon>Chitinophagales</taxon>
        <taxon>Chitinophagaceae</taxon>
        <taxon>Pseudobacter</taxon>
    </lineage>
</organism>
<dbReference type="Proteomes" id="UP001220610">
    <property type="component" value="Chromosome"/>
</dbReference>
<accession>A0AAJ5WUD0</accession>
<evidence type="ECO:0000256" key="1">
    <source>
        <dbReference type="SAM" id="SignalP"/>
    </source>
</evidence>
<sequence length="170" mass="18905">MKYYSIICFTLLFSMKGIAQTTYEVTGQGDQKILKGFITRDLIAQDTAFKWYQQNQAGYTAPAATVTALKEKAPQVQWLVFGGTWCGDTRNILPKFFSILEAAGIQQDHVTLVGVDHSKKAFGHLTEALNITNVPTIIVLKDGKEIGRTIEYGKTGQWDKELGEIVNSIK</sequence>
<feature type="domain" description="Thioredoxin" evidence="2">
    <location>
        <begin position="55"/>
        <end position="170"/>
    </location>
</feature>
<proteinExistence type="predicted"/>
<keyword evidence="1" id="KW-0732">Signal</keyword>
<dbReference type="InterPro" id="IPR013766">
    <property type="entry name" value="Thioredoxin_domain"/>
</dbReference>
<dbReference type="AlphaFoldDB" id="A0AAJ5WUD0"/>
<dbReference type="CDD" id="cd02947">
    <property type="entry name" value="TRX_family"/>
    <property type="match status" value="1"/>
</dbReference>
<name>A0AAJ5WUD0_9BACT</name>
<dbReference type="PROSITE" id="PS51352">
    <property type="entry name" value="THIOREDOXIN_2"/>
    <property type="match status" value="1"/>
</dbReference>
<dbReference type="Gene3D" id="3.40.30.10">
    <property type="entry name" value="Glutaredoxin"/>
    <property type="match status" value="1"/>
</dbReference>
<evidence type="ECO:0000259" key="2">
    <source>
        <dbReference type="PROSITE" id="PS51352"/>
    </source>
</evidence>
<feature type="signal peptide" evidence="1">
    <location>
        <begin position="1"/>
        <end position="19"/>
    </location>
</feature>